<reference evidence="2 3" key="1">
    <citation type="submission" date="2018-12" db="EMBL/GenBank/DDBJ databases">
        <title>Genome Sequence of Candidatus Viridilinea halotolerans isolated from saline sulfide-rich spring.</title>
        <authorList>
            <person name="Grouzdev D.S."/>
            <person name="Burganskaya E.I."/>
            <person name="Krutkina M.S."/>
            <person name="Sukhacheva M.V."/>
            <person name="Gorlenko V.M."/>
        </authorList>
    </citation>
    <scope>NUCLEOTIDE SEQUENCE [LARGE SCALE GENOMIC DNA]</scope>
    <source>
        <strain evidence="2">Chok-6</strain>
    </source>
</reference>
<evidence type="ECO:0000313" key="2">
    <source>
        <dbReference type="EMBL" id="RRR74923.1"/>
    </source>
</evidence>
<dbReference type="AlphaFoldDB" id="A0A426U4T1"/>
<name>A0A426U4T1_9CHLR</name>
<dbReference type="InterPro" id="IPR018739">
    <property type="entry name" value="DUF2281"/>
</dbReference>
<dbReference type="EMBL" id="RSAS01000228">
    <property type="protein sequence ID" value="RRR74923.1"/>
    <property type="molecule type" value="Genomic_DNA"/>
</dbReference>
<dbReference type="Proteomes" id="UP000280307">
    <property type="component" value="Unassembled WGS sequence"/>
</dbReference>
<organism evidence="2 3">
    <name type="scientific">Candidatus Viridilinea halotolerans</name>
    <dbReference type="NCBI Taxonomy" id="2491704"/>
    <lineage>
        <taxon>Bacteria</taxon>
        <taxon>Bacillati</taxon>
        <taxon>Chloroflexota</taxon>
        <taxon>Chloroflexia</taxon>
        <taxon>Chloroflexales</taxon>
        <taxon>Chloroflexineae</taxon>
        <taxon>Oscillochloridaceae</taxon>
        <taxon>Candidatus Viridilinea</taxon>
    </lineage>
</organism>
<proteinExistence type="predicted"/>
<accession>A0A426U4T1</accession>
<evidence type="ECO:0000259" key="1">
    <source>
        <dbReference type="Pfam" id="PF10047"/>
    </source>
</evidence>
<feature type="domain" description="DUF2281" evidence="1">
    <location>
        <begin position="5"/>
        <end position="42"/>
    </location>
</feature>
<evidence type="ECO:0000313" key="3">
    <source>
        <dbReference type="Proteomes" id="UP000280307"/>
    </source>
</evidence>
<sequence>MDQKTLWQQYQALPAEVQQQMLDFLAFLQAKYGSTPHSQPALGDLAQEPFVGIFGATVGSPRMTVLWTSWKQSWK</sequence>
<gene>
    <name evidence="2" type="ORF">EI684_05950</name>
</gene>
<protein>
    <submittedName>
        <fullName evidence="2">DUF2281 domain-containing protein</fullName>
    </submittedName>
</protein>
<comment type="caution">
    <text evidence="2">The sequence shown here is derived from an EMBL/GenBank/DDBJ whole genome shotgun (WGS) entry which is preliminary data.</text>
</comment>
<dbReference type="Pfam" id="PF10047">
    <property type="entry name" value="DUF2281"/>
    <property type="match status" value="1"/>
</dbReference>